<dbReference type="GO" id="GO:0015031">
    <property type="term" value="P:protein transport"/>
    <property type="evidence" value="ECO:0007669"/>
    <property type="project" value="UniProtKB-KW"/>
</dbReference>
<comment type="subcellular location">
    <subcellularLocation>
        <location evidence="1">Late endosome membrane</location>
        <topology evidence="1">Peripheral membrane protein</topology>
    </subcellularLocation>
</comment>
<proteinExistence type="inferred from homology"/>
<dbReference type="AlphaFoldDB" id="A0A1I8I2W6"/>
<evidence type="ECO:0000256" key="1">
    <source>
        <dbReference type="ARBA" id="ARBA00004633"/>
    </source>
</evidence>
<organism evidence="8 9">
    <name type="scientific">Macrostomum lignano</name>
    <dbReference type="NCBI Taxonomy" id="282301"/>
    <lineage>
        <taxon>Eukaryota</taxon>
        <taxon>Metazoa</taxon>
        <taxon>Spiralia</taxon>
        <taxon>Lophotrochozoa</taxon>
        <taxon>Platyhelminthes</taxon>
        <taxon>Rhabditophora</taxon>
        <taxon>Macrostomorpha</taxon>
        <taxon>Macrostomida</taxon>
        <taxon>Macrostomidae</taxon>
        <taxon>Macrostomum</taxon>
    </lineage>
</organism>
<dbReference type="GO" id="GO:0031902">
    <property type="term" value="C:late endosome membrane"/>
    <property type="evidence" value="ECO:0007669"/>
    <property type="project" value="UniProtKB-SubCell"/>
</dbReference>
<dbReference type="InterPro" id="IPR018798">
    <property type="entry name" value="MVB12A/B"/>
</dbReference>
<keyword evidence="3" id="KW-0813">Transport</keyword>
<dbReference type="GO" id="GO:0042058">
    <property type="term" value="P:regulation of epidermal growth factor receptor signaling pathway"/>
    <property type="evidence" value="ECO:0007669"/>
    <property type="project" value="TreeGrafter"/>
</dbReference>
<dbReference type="InterPro" id="IPR023341">
    <property type="entry name" value="MABP"/>
</dbReference>
<dbReference type="PROSITE" id="PS51497">
    <property type="entry name" value="UMA"/>
    <property type="match status" value="1"/>
</dbReference>
<dbReference type="GO" id="GO:0000813">
    <property type="term" value="C:ESCRT I complex"/>
    <property type="evidence" value="ECO:0007669"/>
    <property type="project" value="InterPro"/>
</dbReference>
<dbReference type="PROSITE" id="PS51498">
    <property type="entry name" value="MABP"/>
    <property type="match status" value="1"/>
</dbReference>
<dbReference type="PANTHER" id="PTHR31547:SF1">
    <property type="entry name" value="MULTIVESICULAR BODY SUBUNIT 12B"/>
    <property type="match status" value="1"/>
</dbReference>
<dbReference type="Pfam" id="PF10240">
    <property type="entry name" value="DUF2464"/>
    <property type="match status" value="1"/>
</dbReference>
<dbReference type="InterPro" id="IPR040297">
    <property type="entry name" value="MVB12B"/>
</dbReference>
<keyword evidence="4" id="KW-0967">Endosome</keyword>
<dbReference type="PANTHER" id="PTHR31547">
    <property type="entry name" value="MULTIVESICULAR BODY SUBUNIT 12B"/>
    <property type="match status" value="1"/>
</dbReference>
<name>A0A1I8I2W6_9PLAT</name>
<evidence type="ECO:0000256" key="3">
    <source>
        <dbReference type="ARBA" id="ARBA00022448"/>
    </source>
</evidence>
<dbReference type="STRING" id="282301.A0A1I8I2W6"/>
<evidence type="ECO:0000256" key="4">
    <source>
        <dbReference type="ARBA" id="ARBA00022753"/>
    </source>
</evidence>
<evidence type="ECO:0000256" key="2">
    <source>
        <dbReference type="ARBA" id="ARBA00010432"/>
    </source>
</evidence>
<protein>
    <submittedName>
        <fullName evidence="9">Multivesicular body subunit 12B</fullName>
    </submittedName>
</protein>
<evidence type="ECO:0000256" key="5">
    <source>
        <dbReference type="ARBA" id="ARBA00022927"/>
    </source>
</evidence>
<dbReference type="GO" id="GO:0046755">
    <property type="term" value="P:viral budding"/>
    <property type="evidence" value="ECO:0007669"/>
    <property type="project" value="TreeGrafter"/>
</dbReference>
<dbReference type="FunFam" id="2.100.10.50:FF:000002">
    <property type="entry name" value="Multivesicular body subunit 12B"/>
    <property type="match status" value="1"/>
</dbReference>
<comment type="function">
    <text evidence="7">Component of the ESCRT-I complex, a regulator of vesicular trafficking process. Required for the sorting of endocytic ubiquitinated cargos into multivesicular bodies.</text>
</comment>
<dbReference type="WBParaSite" id="maker-uti_cns_0009390-snap-gene-0.2-mRNA-1">
    <property type="protein sequence ID" value="maker-uti_cns_0009390-snap-gene-0.2-mRNA-1"/>
    <property type="gene ID" value="maker-uti_cns_0009390-snap-gene-0.2"/>
</dbReference>
<evidence type="ECO:0000256" key="7">
    <source>
        <dbReference type="ARBA" id="ARBA00053101"/>
    </source>
</evidence>
<dbReference type="InterPro" id="IPR023340">
    <property type="entry name" value="UMA"/>
</dbReference>
<evidence type="ECO:0000313" key="9">
    <source>
        <dbReference type="WBParaSite" id="maker-uti_cns_0009390-snap-gene-0.2-mRNA-1"/>
    </source>
</evidence>
<comment type="similarity">
    <text evidence="2">Belongs to the MVB12 family.</text>
</comment>
<evidence type="ECO:0000256" key="6">
    <source>
        <dbReference type="ARBA" id="ARBA00023136"/>
    </source>
</evidence>
<keyword evidence="6" id="KW-0472">Membrane</keyword>
<keyword evidence="8" id="KW-1185">Reference proteome</keyword>
<dbReference type="GO" id="GO:0019075">
    <property type="term" value="P:virus maturation"/>
    <property type="evidence" value="ECO:0007669"/>
    <property type="project" value="TreeGrafter"/>
</dbReference>
<dbReference type="Proteomes" id="UP000095280">
    <property type="component" value="Unplaced"/>
</dbReference>
<accession>A0A1I8I2W6</accession>
<sequence>MANITDLKIVTDPNKAPPKYSPITQTHDSREDADLWKDGFLSRRVTRYLCVSYQDSDQVLCDLAVCNGPMDVPDQFTIVETTCDTQEKALKKKQLAVKMQRKSEATSAINDIILLGKQKRPPAGYAVIGEFNSFTLCVKNGPVEQQKSQSQQQRGAGVQQINVQPQRPPPSRQPSKIRDPLSGIPFELSRRWGGNTSSEAATIGGFNLNEIVIKSPEQIEAEYAYRFSLERQVCEQSLMEG</sequence>
<evidence type="ECO:0000313" key="8">
    <source>
        <dbReference type="Proteomes" id="UP000095280"/>
    </source>
</evidence>
<keyword evidence="5" id="KW-0653">Protein transport</keyword>
<dbReference type="Gene3D" id="2.100.10.50">
    <property type="match status" value="1"/>
</dbReference>
<reference evidence="9" key="1">
    <citation type="submission" date="2016-11" db="UniProtKB">
        <authorList>
            <consortium name="WormBaseParasite"/>
        </authorList>
    </citation>
    <scope>IDENTIFICATION</scope>
</reference>
<dbReference type="OrthoDB" id="6021306at2759"/>